<evidence type="ECO:0000256" key="2">
    <source>
        <dbReference type="ARBA" id="ARBA00022694"/>
    </source>
</evidence>
<dbReference type="EMBL" id="HE978322">
    <property type="protein sequence ID" value="CCK71997.1"/>
    <property type="molecule type" value="Genomic_DNA"/>
</dbReference>
<dbReference type="GO" id="GO:0016779">
    <property type="term" value="F:nucleotidyltransferase activity"/>
    <property type="evidence" value="ECO:0007669"/>
    <property type="project" value="UniProtKB-UniRule"/>
</dbReference>
<comment type="subcellular location">
    <subcellularLocation>
        <location evidence="3">Cytoplasm</location>
    </subcellularLocation>
</comment>
<dbReference type="PANTHER" id="PTHR20882">
    <property type="entry name" value="CYTOPLASMIC TRNA 2-THIOLATION PROTEIN 2"/>
    <property type="match status" value="1"/>
</dbReference>
<dbReference type="InterPro" id="IPR014729">
    <property type="entry name" value="Rossmann-like_a/b/a_fold"/>
</dbReference>
<evidence type="ECO:0000313" key="5">
    <source>
        <dbReference type="Proteomes" id="UP000006310"/>
    </source>
</evidence>
<dbReference type="GO" id="GO:0000049">
    <property type="term" value="F:tRNA binding"/>
    <property type="evidence" value="ECO:0007669"/>
    <property type="project" value="InterPro"/>
</dbReference>
<dbReference type="HOGENOM" id="CLU_024534_1_0_1"/>
<evidence type="ECO:0000256" key="3">
    <source>
        <dbReference type="HAMAP-Rule" id="MF_03054"/>
    </source>
</evidence>
<dbReference type="GO" id="GO:0001403">
    <property type="term" value="P:invasive growth in response to glucose limitation"/>
    <property type="evidence" value="ECO:0007669"/>
    <property type="project" value="EnsemblFungi"/>
</dbReference>
<dbReference type="GO" id="GO:0005829">
    <property type="term" value="C:cytosol"/>
    <property type="evidence" value="ECO:0007669"/>
    <property type="project" value="EnsemblFungi"/>
</dbReference>
<dbReference type="GO" id="GO:0032447">
    <property type="term" value="P:protein urmylation"/>
    <property type="evidence" value="ECO:0007669"/>
    <property type="project" value="UniProtKB-UniRule"/>
</dbReference>
<reference evidence="5" key="2">
    <citation type="submission" date="2012-08" db="EMBL/GenBank/DDBJ databases">
        <title>Genome sequence of Kazachstania naganishii.</title>
        <authorList>
            <person name="Gordon J.L."/>
            <person name="Armisen D."/>
            <person name="Proux-Wera E."/>
            <person name="OhEigeartaigh S.S."/>
            <person name="Byrne K.P."/>
            <person name="Wolfe K.H."/>
        </authorList>
    </citation>
    <scope>NUCLEOTIDE SEQUENCE [LARGE SCALE GENOMIC DNA]</scope>
    <source>
        <strain evidence="5">ATCC MYA-139 / BCRC 22969 / CBS 8797 / CCRC 22969 / KCTC 17520 / NBRC 10181 / NCYC 3082</strain>
    </source>
</reference>
<dbReference type="OrthoDB" id="25129at2759"/>
<dbReference type="OMA" id="KQRKQMM"/>
<dbReference type="InterPro" id="IPR019407">
    <property type="entry name" value="CTU2"/>
</dbReference>
<dbReference type="KEGG" id="kng:KNAG_0I02120"/>
<dbReference type="Proteomes" id="UP000006310">
    <property type="component" value="Chromosome 9"/>
</dbReference>
<dbReference type="GeneID" id="34527740"/>
<evidence type="ECO:0000256" key="1">
    <source>
        <dbReference type="ARBA" id="ARBA00022490"/>
    </source>
</evidence>
<protein>
    <recommendedName>
        <fullName evidence="3">Cytoplasmic tRNA 2-thiolation protein 2</fullName>
    </recommendedName>
</protein>
<gene>
    <name evidence="4" type="primary">KNAG0I02120</name>
    <name evidence="3" type="synonym">CTU2</name>
    <name evidence="3" type="synonym">NCS2</name>
    <name evidence="4" type="ordered locus">KNAG_0I02120</name>
</gene>
<dbReference type="HAMAP" id="MF_03054">
    <property type="entry name" value="CTU2"/>
    <property type="match status" value="1"/>
</dbReference>
<comment type="pathway">
    <text evidence="3">tRNA modification; 5-methoxycarbonylmethyl-2-thiouridine-tRNA biosynthesis.</text>
</comment>
<dbReference type="Pfam" id="PF10288">
    <property type="entry name" value="CTU2"/>
    <property type="match status" value="1"/>
</dbReference>
<proteinExistence type="inferred from homology"/>
<reference evidence="4 5" key="1">
    <citation type="journal article" date="2011" name="Proc. Natl. Acad. Sci. U.S.A.">
        <title>Evolutionary erosion of yeast sex chromosomes by mating-type switching accidents.</title>
        <authorList>
            <person name="Gordon J.L."/>
            <person name="Armisen D."/>
            <person name="Proux-Wera E."/>
            <person name="Oheigeartaigh S.S."/>
            <person name="Byrne K.P."/>
            <person name="Wolfe K.H."/>
        </authorList>
    </citation>
    <scope>NUCLEOTIDE SEQUENCE [LARGE SCALE GENOMIC DNA]</scope>
    <source>
        <strain evidence="5">ATCC MYA-139 / BCRC 22969 / CBS 8797 / CCRC 22969 / KCTC 17520 / NBRC 10181 / NCYC 3082</strain>
    </source>
</reference>
<dbReference type="RefSeq" id="XP_022466242.1">
    <property type="nucleotide sequence ID" value="XM_022609891.1"/>
</dbReference>
<evidence type="ECO:0000313" key="4">
    <source>
        <dbReference type="EMBL" id="CCK71997.1"/>
    </source>
</evidence>
<comment type="function">
    <text evidence="3">Plays a central role in 2-thiolation of mcm(5)S(2)U at tRNA wobble positions of tRNA(Lys), tRNA(Glu) and tRNA(Gln). May act by forming a heterodimer with NCS6 that ligates sulfur from thiocarboxylated URM1 onto the uridine of tRNAs at wobble position. Prior mcm(5) tRNA modification by the elongator complex is required for 2-thiolation. May also be involved in protein urmylation.</text>
</comment>
<comment type="similarity">
    <text evidence="3">Belongs to the CTU2/NCS2 family.</text>
</comment>
<keyword evidence="1 3" id="KW-0963">Cytoplasm</keyword>
<dbReference type="GO" id="GO:0016783">
    <property type="term" value="F:sulfurtransferase activity"/>
    <property type="evidence" value="ECO:0007669"/>
    <property type="project" value="TreeGrafter"/>
</dbReference>
<name>J7S2G4_HUIN7</name>
<dbReference type="GO" id="GO:0007124">
    <property type="term" value="P:pseudohyphal growth"/>
    <property type="evidence" value="ECO:0007669"/>
    <property type="project" value="EnsemblFungi"/>
</dbReference>
<keyword evidence="5" id="KW-1185">Reference proteome</keyword>
<keyword evidence="2 3" id="KW-0819">tRNA processing</keyword>
<dbReference type="Gene3D" id="3.40.50.620">
    <property type="entry name" value="HUPs"/>
    <property type="match status" value="1"/>
</dbReference>
<accession>J7S2G4</accession>
<dbReference type="GO" id="GO:0002143">
    <property type="term" value="P:tRNA wobble position uridine thiolation"/>
    <property type="evidence" value="ECO:0007669"/>
    <property type="project" value="EnsemblFungi"/>
</dbReference>
<dbReference type="PANTHER" id="PTHR20882:SF14">
    <property type="entry name" value="CYTOPLASMIC TRNA 2-THIOLATION PROTEIN 2"/>
    <property type="match status" value="1"/>
</dbReference>
<dbReference type="UniPathway" id="UPA00988"/>
<sequence>MTAMKLCARCKSERATVESRKEPFCSECFTKFVSLKQRKRMMGDDYYRDCFKVSYGPNNGEDSKTLALLVFDFDSSSIVALDVICQVLREQKRQHRGKTGFRVNALAVVENATELAERNKMWSSLKKSERYSDGVLDDVELYLLDVNQFFETSELKQIVLHNEDFIAMCSDANESNYTLDGFLNLCPNRNTREEFSTYIKRSMIKKFAYQKDAKVIIWGYSMTKLADEILGLVVKGKGADVSQLLNNECFDADFNNEFKNLHPLKDILQAELDAFCLVTGLDQYLLKCELYSTLILDEHGSKEDSKKNVNSMIVRNMTMNELISKYFEDLDNEYSNIVATVLRTGDKLESPVRLLDGNAPKKCTLCDQVIYTDPSSWLRSIAVTKGQPVTTEEEQKNYDLWKDSKVGEETTDYLDLRNRVWKEKDETPLCYGCIISLNGIKQKNVIWPKNDDEELQSILADYEL</sequence>
<dbReference type="AlphaFoldDB" id="J7S2G4"/>
<dbReference type="STRING" id="1071383.J7S2G4"/>
<dbReference type="eggNOG" id="KOG2594">
    <property type="taxonomic scope" value="Eukaryota"/>
</dbReference>
<organism evidence="4 5">
    <name type="scientific">Huiozyma naganishii (strain ATCC MYA-139 / BCRC 22969 / CBS 8797 / KCTC 17520 / NBRC 10181 / NCYC 3082 / Yp74L-3)</name>
    <name type="common">Yeast</name>
    <name type="synonym">Kazachstania naganishii</name>
    <dbReference type="NCBI Taxonomy" id="1071383"/>
    <lineage>
        <taxon>Eukaryota</taxon>
        <taxon>Fungi</taxon>
        <taxon>Dikarya</taxon>
        <taxon>Ascomycota</taxon>
        <taxon>Saccharomycotina</taxon>
        <taxon>Saccharomycetes</taxon>
        <taxon>Saccharomycetales</taxon>
        <taxon>Saccharomycetaceae</taxon>
        <taxon>Huiozyma</taxon>
    </lineage>
</organism>